<dbReference type="Proteomes" id="UP000236630">
    <property type="component" value="Unassembled WGS sequence"/>
</dbReference>
<accession>A0A2H5QFF1</accession>
<evidence type="ECO:0000313" key="2">
    <source>
        <dbReference type="Proteomes" id="UP000236630"/>
    </source>
</evidence>
<name>A0A2H5QFF1_CITUN</name>
<organism evidence="1 2">
    <name type="scientific">Citrus unshiu</name>
    <name type="common">Satsuma mandarin</name>
    <name type="synonym">Citrus nobilis var. unshiu</name>
    <dbReference type="NCBI Taxonomy" id="55188"/>
    <lineage>
        <taxon>Eukaryota</taxon>
        <taxon>Viridiplantae</taxon>
        <taxon>Streptophyta</taxon>
        <taxon>Embryophyta</taxon>
        <taxon>Tracheophyta</taxon>
        <taxon>Spermatophyta</taxon>
        <taxon>Magnoliopsida</taxon>
        <taxon>eudicotyledons</taxon>
        <taxon>Gunneridae</taxon>
        <taxon>Pentapetalae</taxon>
        <taxon>rosids</taxon>
        <taxon>malvids</taxon>
        <taxon>Sapindales</taxon>
        <taxon>Rutaceae</taxon>
        <taxon>Aurantioideae</taxon>
        <taxon>Citrus</taxon>
    </lineage>
</organism>
<dbReference type="AlphaFoldDB" id="A0A2H5QFF1"/>
<gene>
    <name evidence="1" type="ORF">CUMW_224840</name>
</gene>
<protein>
    <submittedName>
        <fullName evidence="1">Uncharacterized protein</fullName>
    </submittedName>
</protein>
<evidence type="ECO:0000313" key="1">
    <source>
        <dbReference type="EMBL" id="GAY63354.1"/>
    </source>
</evidence>
<reference evidence="1 2" key="1">
    <citation type="journal article" date="2017" name="Front. Genet.">
        <title>Draft sequencing of the heterozygous diploid genome of Satsuma (Citrus unshiu Marc.) using a hybrid assembly approach.</title>
        <authorList>
            <person name="Shimizu T."/>
            <person name="Tanizawa Y."/>
            <person name="Mochizuki T."/>
            <person name="Nagasaki H."/>
            <person name="Yoshioka T."/>
            <person name="Toyoda A."/>
            <person name="Fujiyama A."/>
            <person name="Kaminuma E."/>
            <person name="Nakamura Y."/>
        </authorList>
    </citation>
    <scope>NUCLEOTIDE SEQUENCE [LARGE SCALE GENOMIC DNA]</scope>
    <source>
        <strain evidence="2">cv. Miyagawa wase</strain>
    </source>
</reference>
<proteinExistence type="predicted"/>
<comment type="caution">
    <text evidence="1">The sequence shown here is derived from an EMBL/GenBank/DDBJ whole genome shotgun (WGS) entry which is preliminary data.</text>
</comment>
<dbReference type="EMBL" id="BDQV01000347">
    <property type="protein sequence ID" value="GAY63354.1"/>
    <property type="molecule type" value="Genomic_DNA"/>
</dbReference>
<sequence>MNLPQMISCSHPLGYDRWKIHIRSRVRGVDSLIKLRMNAWSGVLGNISASDESLKKCPRFLRPNTGLIQTAPFSENMIQGKISEEYMGEEVVSFNPELEYGNLVQAHTPGHLVSEPELYACPVASSSLVIVKYIIRYNISLTVAQRRIGLVLV</sequence>
<keyword evidence="2" id="KW-1185">Reference proteome</keyword>